<dbReference type="PANTHER" id="PTHR42853:SF1">
    <property type="entry name" value="ACETYL-COA CARBOXYTRANSFERASE"/>
    <property type="match status" value="1"/>
</dbReference>
<sequence length="242" mass="27018">MKLSVLIASRPVTVLIPLALLVLLPPSVVITWWYKTTRKIGEDVDLNTQIFHSGFLSQIDTISKSIPPLSSSAANLVMLLSYSFNKTDEILFTDIESKVAPTLFLAFQPFLICLRIHMLDQRVCRMADETGLDFTAQIGALESKYQQLELHGDRAGYDDPAMVTGIGTMDGKSYMFIGRQKGRSTKENMFLQFRNANSPWYADHHGLPIITMVDTPGAYADLKSEELGQVLSNNLPTFEIVI</sequence>
<dbReference type="UniPathway" id="UPA00655">
    <property type="reaction ID" value="UER00711"/>
</dbReference>
<name>A0A6A2YPX5_HIBSY</name>
<dbReference type="GO" id="GO:0005524">
    <property type="term" value="F:ATP binding"/>
    <property type="evidence" value="ECO:0007669"/>
    <property type="project" value="UniProtKB-KW"/>
</dbReference>
<dbReference type="Gene3D" id="3.90.226.10">
    <property type="entry name" value="2-enoyl-CoA Hydratase, Chain A, domain 1"/>
    <property type="match status" value="1"/>
</dbReference>
<evidence type="ECO:0000313" key="12">
    <source>
        <dbReference type="Proteomes" id="UP000436088"/>
    </source>
</evidence>
<dbReference type="SUPFAM" id="SSF52096">
    <property type="entry name" value="ClpP/crotonase"/>
    <property type="match status" value="1"/>
</dbReference>
<dbReference type="PROSITE" id="PS50989">
    <property type="entry name" value="COA_CT_CTER"/>
    <property type="match status" value="1"/>
</dbReference>
<evidence type="ECO:0000313" key="11">
    <source>
        <dbReference type="EMBL" id="KAE8681408.1"/>
    </source>
</evidence>
<keyword evidence="3" id="KW-0547">Nucleotide-binding</keyword>
<dbReference type="GO" id="GO:0009317">
    <property type="term" value="C:acetyl-CoA carboxylase complex"/>
    <property type="evidence" value="ECO:0007669"/>
    <property type="project" value="InterPro"/>
</dbReference>
<dbReference type="EMBL" id="VEPZ02001308">
    <property type="protein sequence ID" value="KAE8681408.1"/>
    <property type="molecule type" value="Genomic_DNA"/>
</dbReference>
<accession>A0A6A2YPX5</accession>
<dbReference type="GO" id="GO:2001295">
    <property type="term" value="P:malonyl-CoA biosynthetic process"/>
    <property type="evidence" value="ECO:0007669"/>
    <property type="project" value="UniProtKB-UniPathway"/>
</dbReference>
<keyword evidence="12" id="KW-1185">Reference proteome</keyword>
<evidence type="ECO:0000256" key="1">
    <source>
        <dbReference type="ARBA" id="ARBA00011883"/>
    </source>
</evidence>
<keyword evidence="5" id="KW-0067">ATP-binding</keyword>
<feature type="transmembrane region" description="Helical" evidence="9">
    <location>
        <begin position="12"/>
        <end position="34"/>
    </location>
</feature>
<dbReference type="InterPro" id="IPR001095">
    <property type="entry name" value="Acetyl_CoA_COase_a_su"/>
</dbReference>
<comment type="caution">
    <text evidence="11">The sequence shown here is derived from an EMBL/GenBank/DDBJ whole genome shotgun (WGS) entry which is preliminary data.</text>
</comment>
<feature type="domain" description="CoA carboxyltransferase C-terminal" evidence="10">
    <location>
        <begin position="94"/>
        <end position="242"/>
    </location>
</feature>
<dbReference type="InterPro" id="IPR011763">
    <property type="entry name" value="COA_CT_C"/>
</dbReference>
<keyword evidence="2" id="KW-0444">Lipid biosynthesis</keyword>
<proteinExistence type="predicted"/>
<protein>
    <recommendedName>
        <fullName evidence="1">acetyl-CoA carboxytransferase</fullName>
        <ecNumber evidence="1">2.1.3.15</ecNumber>
    </recommendedName>
</protein>
<evidence type="ECO:0000256" key="9">
    <source>
        <dbReference type="SAM" id="Phobius"/>
    </source>
</evidence>
<dbReference type="Pfam" id="PF03255">
    <property type="entry name" value="ACCA"/>
    <property type="match status" value="1"/>
</dbReference>
<comment type="catalytic activity">
    <reaction evidence="8">
        <text>N(6)-carboxybiotinyl-L-lysyl-[protein] + acetyl-CoA = N(6)-biotinyl-L-lysyl-[protein] + malonyl-CoA</text>
        <dbReference type="Rhea" id="RHEA:54728"/>
        <dbReference type="Rhea" id="RHEA-COMP:10505"/>
        <dbReference type="Rhea" id="RHEA-COMP:10506"/>
        <dbReference type="ChEBI" id="CHEBI:57288"/>
        <dbReference type="ChEBI" id="CHEBI:57384"/>
        <dbReference type="ChEBI" id="CHEBI:83144"/>
        <dbReference type="ChEBI" id="CHEBI:83145"/>
        <dbReference type="EC" id="2.1.3.15"/>
    </reaction>
</comment>
<evidence type="ECO:0000256" key="5">
    <source>
        <dbReference type="ARBA" id="ARBA00022840"/>
    </source>
</evidence>
<reference evidence="11" key="1">
    <citation type="submission" date="2019-09" db="EMBL/GenBank/DDBJ databases">
        <title>Draft genome information of white flower Hibiscus syriacus.</title>
        <authorList>
            <person name="Kim Y.-M."/>
        </authorList>
    </citation>
    <scope>NUCLEOTIDE SEQUENCE [LARGE SCALE GENOMIC DNA]</scope>
    <source>
        <strain evidence="11">YM2019G1</strain>
    </source>
</reference>
<gene>
    <name evidence="11" type="ORF">F3Y22_tig00111330pilonHSYRG00620</name>
</gene>
<evidence type="ECO:0000256" key="6">
    <source>
        <dbReference type="ARBA" id="ARBA00023098"/>
    </source>
</evidence>
<evidence type="ECO:0000256" key="8">
    <source>
        <dbReference type="ARBA" id="ARBA00049152"/>
    </source>
</evidence>
<keyword evidence="4" id="KW-0276">Fatty acid metabolism</keyword>
<evidence type="ECO:0000259" key="10">
    <source>
        <dbReference type="PROSITE" id="PS50989"/>
    </source>
</evidence>
<evidence type="ECO:0000256" key="7">
    <source>
        <dbReference type="ARBA" id="ARBA00023160"/>
    </source>
</evidence>
<dbReference type="GO" id="GO:0016743">
    <property type="term" value="F:carboxyl- or carbamoyltransferase activity"/>
    <property type="evidence" value="ECO:0007669"/>
    <property type="project" value="InterPro"/>
</dbReference>
<evidence type="ECO:0000256" key="4">
    <source>
        <dbReference type="ARBA" id="ARBA00022832"/>
    </source>
</evidence>
<dbReference type="PRINTS" id="PR01069">
    <property type="entry name" value="ACCCTRFRASEA"/>
</dbReference>
<dbReference type="EC" id="2.1.3.15" evidence="1"/>
<keyword evidence="7" id="KW-0275">Fatty acid biosynthesis</keyword>
<evidence type="ECO:0000256" key="3">
    <source>
        <dbReference type="ARBA" id="ARBA00022741"/>
    </source>
</evidence>
<dbReference type="InterPro" id="IPR029045">
    <property type="entry name" value="ClpP/crotonase-like_dom_sf"/>
</dbReference>
<dbReference type="PANTHER" id="PTHR42853">
    <property type="entry name" value="ACETYL-COENZYME A CARBOXYLASE CARBOXYL TRANSFERASE SUBUNIT ALPHA"/>
    <property type="match status" value="1"/>
</dbReference>
<keyword evidence="9" id="KW-0812">Transmembrane</keyword>
<keyword evidence="9" id="KW-1133">Transmembrane helix</keyword>
<organism evidence="11 12">
    <name type="scientific">Hibiscus syriacus</name>
    <name type="common">Rose of Sharon</name>
    <dbReference type="NCBI Taxonomy" id="106335"/>
    <lineage>
        <taxon>Eukaryota</taxon>
        <taxon>Viridiplantae</taxon>
        <taxon>Streptophyta</taxon>
        <taxon>Embryophyta</taxon>
        <taxon>Tracheophyta</taxon>
        <taxon>Spermatophyta</taxon>
        <taxon>Magnoliopsida</taxon>
        <taxon>eudicotyledons</taxon>
        <taxon>Gunneridae</taxon>
        <taxon>Pentapetalae</taxon>
        <taxon>rosids</taxon>
        <taxon>malvids</taxon>
        <taxon>Malvales</taxon>
        <taxon>Malvaceae</taxon>
        <taxon>Malvoideae</taxon>
        <taxon>Hibiscus</taxon>
    </lineage>
</organism>
<keyword evidence="9" id="KW-0472">Membrane</keyword>
<evidence type="ECO:0000256" key="2">
    <source>
        <dbReference type="ARBA" id="ARBA00022516"/>
    </source>
</evidence>
<keyword evidence="6" id="KW-0443">Lipid metabolism</keyword>
<dbReference type="GO" id="GO:0006633">
    <property type="term" value="P:fatty acid biosynthetic process"/>
    <property type="evidence" value="ECO:0007669"/>
    <property type="project" value="UniProtKB-KW"/>
</dbReference>
<dbReference type="GO" id="GO:0003989">
    <property type="term" value="F:acetyl-CoA carboxylase activity"/>
    <property type="evidence" value="ECO:0007669"/>
    <property type="project" value="InterPro"/>
</dbReference>
<dbReference type="AlphaFoldDB" id="A0A6A2YPX5"/>
<dbReference type="Proteomes" id="UP000436088">
    <property type="component" value="Unassembled WGS sequence"/>
</dbReference>